<name>A0A200JF90_9ENTE</name>
<sequence>MKNQEFTNNNQHYRQLEENMQKEFHQLLYENQPLFKVALTDDLWLHYLESLELSSRQQYNCSCCKAFIRKYGDLVILTEDGQIKSALWHPETVPDYFKAAVTQLKKVVEASSIKTVFYSDQRQLGTPFSGERSHLSLMLPKHYVSKSALKTANQLMAEKKAEFQLFEATLHMYSRDSVSIMKTLIDSGALYRSERFIGMISWFDEAQQVILKEKDALVRERLMWRYIAKAKTGYCHLKNSMIGTLLDDYQAGINTDELIRRYNDKMDPSQYMRAQSAPTEGALIEAEKLVEKIGITDALERRFARLDEIPEFIWRSPEKKVEKQKMGLFSGIIPKIPKVKIIDWPITTMTWKKFSETLLPQVNKIEARVDDTNRLMSLVTENIPDSKSIFQWDNPFSWYYHGGVDGEIKRRVQEAGGRYEENDIRCSLIWENRTDLDLHCLTPAGKHIFYNRKRETNGWLDVDMNVRGETMYPVENIRWTKGEGVEGNYRFYVHNYRDRSNGWGTPFKVELEVAGQVYTHQGELSVTGAQETVFEFIYKKGQIAKMLTSNQSREYDTWNLTQGAFVEVTGITKSPNLWGERNWEQNGNHTFFLLKDCRDESQGKGRGFFNEMLIPELREIRKTLEIYTAMTPIKAAEMATACGLGFSKEAEWNVLLKISIDGMERLIKIDRFD</sequence>
<evidence type="ECO:0000313" key="2">
    <source>
        <dbReference type="EMBL" id="WYJ92564.1"/>
    </source>
</evidence>
<dbReference type="AlphaFoldDB" id="A0A200JF90"/>
<proteinExistence type="predicted"/>
<evidence type="ECO:0000313" key="3">
    <source>
        <dbReference type="Proteomes" id="UP000196151"/>
    </source>
</evidence>
<protein>
    <submittedName>
        <fullName evidence="1">Uncharacterized protein</fullName>
    </submittedName>
</protein>
<dbReference type="RefSeq" id="WP_087639874.1">
    <property type="nucleotide sequence ID" value="NZ_CP147246.1"/>
</dbReference>
<gene>
    <name evidence="2" type="ORF">A5889_000043</name>
    <name evidence="1" type="ORF">A5889_000733</name>
</gene>
<dbReference type="EMBL" id="NIBQ01000001">
    <property type="protein sequence ID" value="OUZ35257.1"/>
    <property type="molecule type" value="Genomic_DNA"/>
</dbReference>
<dbReference type="OrthoDB" id="1090891at2"/>
<reference evidence="1" key="1">
    <citation type="submission" date="2017-05" db="EMBL/GenBank/DDBJ databases">
        <title>The Genome Sequence of Enterococcus sp. 9D6_DIV0238.</title>
        <authorList>
            <consortium name="The Broad Institute Genomics Platform"/>
            <consortium name="The Broad Institute Genomic Center for Infectious Diseases"/>
            <person name="Earl A."/>
            <person name="Manson A."/>
            <person name="Schwartman J."/>
            <person name="Gilmore M."/>
            <person name="Abouelleil A."/>
            <person name="Cao P."/>
            <person name="Chapman S."/>
            <person name="Cusick C."/>
            <person name="Shea T."/>
            <person name="Young S."/>
            <person name="Neafsey D."/>
            <person name="Nusbaum C."/>
            <person name="Birren B."/>
        </authorList>
    </citation>
    <scope>NUCLEOTIDE SEQUENCE [LARGE SCALE GENOMIC DNA]</scope>
    <source>
        <strain evidence="1">9D6_DIV0238</strain>
    </source>
</reference>
<dbReference type="Proteomes" id="UP000196151">
    <property type="component" value="Chromosome"/>
</dbReference>
<organism evidence="1">
    <name type="scientific">Candidatus Enterococcus dunnyi</name>
    <dbReference type="NCBI Taxonomy" id="1834192"/>
    <lineage>
        <taxon>Bacteria</taxon>
        <taxon>Bacillati</taxon>
        <taxon>Bacillota</taxon>
        <taxon>Bacilli</taxon>
        <taxon>Lactobacillales</taxon>
        <taxon>Enterococcaceae</taxon>
        <taxon>Enterococcus</taxon>
    </lineage>
</organism>
<keyword evidence="3" id="KW-1185">Reference proteome</keyword>
<evidence type="ECO:0000313" key="1">
    <source>
        <dbReference type="EMBL" id="OUZ35257.1"/>
    </source>
</evidence>
<reference evidence="2" key="2">
    <citation type="submission" date="2017-05" db="EMBL/GenBank/DDBJ databases">
        <authorList>
            <consortium name="The Broad Institute Genomics Platform"/>
            <consortium name="The Broad Institute Genomic Center for Infectious Diseases"/>
            <person name="Earl A."/>
            <person name="Manson A."/>
            <person name="Schwartman J."/>
            <person name="Gilmore M."/>
            <person name="Abouelleil A."/>
            <person name="Cao P."/>
            <person name="Chapman S."/>
            <person name="Cusick C."/>
            <person name="Shea T."/>
            <person name="Young S."/>
            <person name="Neafsey D."/>
            <person name="Nusbaum C."/>
            <person name="Birren B."/>
        </authorList>
    </citation>
    <scope>NUCLEOTIDE SEQUENCE</scope>
    <source>
        <strain evidence="2">9D6_DIV0238</strain>
    </source>
</reference>
<dbReference type="EMBL" id="CP147246">
    <property type="protein sequence ID" value="WYJ92564.1"/>
    <property type="molecule type" value="Genomic_DNA"/>
</dbReference>
<reference evidence="2" key="3">
    <citation type="submission" date="2024-03" db="EMBL/GenBank/DDBJ databases">
        <title>The Genome Sequence of Enterococcus sp. DIV0238c.</title>
        <authorList>
            <consortium name="The Broad Institute Genomics Platform"/>
            <consortium name="The Broad Institute Microbial Omics Core"/>
            <consortium name="The Broad Institute Genomic Center for Infectious Diseases"/>
            <person name="Earl A."/>
            <person name="Manson A."/>
            <person name="Gilmore M."/>
            <person name="Schwartman J."/>
            <person name="Shea T."/>
            <person name="Abouelleil A."/>
            <person name="Cao P."/>
            <person name="Chapman S."/>
            <person name="Cusick C."/>
            <person name="Young S."/>
            <person name="Neafsey D."/>
            <person name="Nusbaum C."/>
            <person name="Birren B."/>
        </authorList>
    </citation>
    <scope>NUCLEOTIDE SEQUENCE</scope>
    <source>
        <strain evidence="2">9D6_DIV0238</strain>
    </source>
</reference>
<accession>A0A200JF90</accession>